<dbReference type="RefSeq" id="WP_345378403.1">
    <property type="nucleotide sequence ID" value="NZ_BAABIC010000002.1"/>
</dbReference>
<accession>A0ABP8W165</accession>
<comment type="caution">
    <text evidence="1">The sequence shown here is derived from an EMBL/GenBank/DDBJ whole genome shotgun (WGS) entry which is preliminary data.</text>
</comment>
<keyword evidence="2" id="KW-1185">Reference proteome</keyword>
<organism evidence="1 2">
    <name type="scientific">Pseudonocardia yuanmonensis</name>
    <dbReference type="NCBI Taxonomy" id="1095914"/>
    <lineage>
        <taxon>Bacteria</taxon>
        <taxon>Bacillati</taxon>
        <taxon>Actinomycetota</taxon>
        <taxon>Actinomycetes</taxon>
        <taxon>Pseudonocardiales</taxon>
        <taxon>Pseudonocardiaceae</taxon>
        <taxon>Pseudonocardia</taxon>
    </lineage>
</organism>
<sequence>MVELRLTHEEAETVHEVVSALLGRMSMEIADTDNPRYRTYLRQRREILLRVRDTLANAVL</sequence>
<evidence type="ECO:0000313" key="2">
    <source>
        <dbReference type="Proteomes" id="UP001500325"/>
    </source>
</evidence>
<gene>
    <name evidence="1" type="ORF">GCM10023215_08100</name>
</gene>
<proteinExistence type="predicted"/>
<evidence type="ECO:0000313" key="1">
    <source>
        <dbReference type="EMBL" id="GAA4677701.1"/>
    </source>
</evidence>
<protein>
    <submittedName>
        <fullName evidence="1">Uncharacterized protein</fullName>
    </submittedName>
</protein>
<name>A0ABP8W165_9PSEU</name>
<reference evidence="2" key="1">
    <citation type="journal article" date="2019" name="Int. J. Syst. Evol. Microbiol.">
        <title>The Global Catalogue of Microorganisms (GCM) 10K type strain sequencing project: providing services to taxonomists for standard genome sequencing and annotation.</title>
        <authorList>
            <consortium name="The Broad Institute Genomics Platform"/>
            <consortium name="The Broad Institute Genome Sequencing Center for Infectious Disease"/>
            <person name="Wu L."/>
            <person name="Ma J."/>
        </authorList>
    </citation>
    <scope>NUCLEOTIDE SEQUENCE [LARGE SCALE GENOMIC DNA]</scope>
    <source>
        <strain evidence="2">JCM 18055</strain>
    </source>
</reference>
<dbReference type="Proteomes" id="UP001500325">
    <property type="component" value="Unassembled WGS sequence"/>
</dbReference>
<dbReference type="EMBL" id="BAABIC010000002">
    <property type="protein sequence ID" value="GAA4677701.1"/>
    <property type="molecule type" value="Genomic_DNA"/>
</dbReference>